<name>A0A914LYS5_MELIC</name>
<dbReference type="WBParaSite" id="Minc3s01055g20259">
    <property type="protein sequence ID" value="Minc3s01055g20259"/>
    <property type="gene ID" value="Minc3s01055g20259"/>
</dbReference>
<evidence type="ECO:0000313" key="2">
    <source>
        <dbReference type="WBParaSite" id="Minc3s01055g20259"/>
    </source>
</evidence>
<sequence>MRFYTHKHDDFREQKCKIVLRWSPSYNEGYNLGVISQIGKSSIPRLEQRGCFFSLTICFLIPN</sequence>
<proteinExistence type="predicted"/>
<organism evidence="1 2">
    <name type="scientific">Meloidogyne incognita</name>
    <name type="common">Southern root-knot nematode worm</name>
    <name type="synonym">Oxyuris incognita</name>
    <dbReference type="NCBI Taxonomy" id="6306"/>
    <lineage>
        <taxon>Eukaryota</taxon>
        <taxon>Metazoa</taxon>
        <taxon>Ecdysozoa</taxon>
        <taxon>Nematoda</taxon>
        <taxon>Chromadorea</taxon>
        <taxon>Rhabditida</taxon>
        <taxon>Tylenchina</taxon>
        <taxon>Tylenchomorpha</taxon>
        <taxon>Tylenchoidea</taxon>
        <taxon>Meloidogynidae</taxon>
        <taxon>Meloidogyninae</taxon>
        <taxon>Meloidogyne</taxon>
        <taxon>Meloidogyne incognita group</taxon>
    </lineage>
</organism>
<keyword evidence="1" id="KW-1185">Reference proteome</keyword>
<reference evidence="2" key="1">
    <citation type="submission" date="2022-11" db="UniProtKB">
        <authorList>
            <consortium name="WormBaseParasite"/>
        </authorList>
    </citation>
    <scope>IDENTIFICATION</scope>
</reference>
<evidence type="ECO:0000313" key="1">
    <source>
        <dbReference type="Proteomes" id="UP000887563"/>
    </source>
</evidence>
<protein>
    <submittedName>
        <fullName evidence="2">Uncharacterized protein</fullName>
    </submittedName>
</protein>
<dbReference type="Proteomes" id="UP000887563">
    <property type="component" value="Unplaced"/>
</dbReference>
<dbReference type="AlphaFoldDB" id="A0A914LYS5"/>
<accession>A0A914LYS5</accession>